<dbReference type="Gene3D" id="3.30.470.30">
    <property type="entry name" value="DNA ligase/mRNA capping enzyme"/>
    <property type="match status" value="1"/>
</dbReference>
<feature type="domain" description="RNA ligase Pab1020 C-terminal" evidence="2">
    <location>
        <begin position="262"/>
        <end position="380"/>
    </location>
</feature>
<dbReference type="SUPFAM" id="SSF56091">
    <property type="entry name" value="DNA ligase/mRNA capping enzyme, catalytic domain"/>
    <property type="match status" value="1"/>
</dbReference>
<name>A0A7C4NUC1_9BACT</name>
<dbReference type="NCBIfam" id="TIGR01209">
    <property type="entry name" value="RNA ligase"/>
    <property type="match status" value="1"/>
</dbReference>
<accession>A0A7C4NUC1</accession>
<proteinExistence type="predicted"/>
<dbReference type="InterPro" id="IPR001072">
    <property type="entry name" value="RNA_ligase_Pab1020"/>
</dbReference>
<dbReference type="Gene3D" id="3.30.70.2160">
    <property type="match status" value="1"/>
</dbReference>
<sequence length="384" mass="46533">MKEEEKEILRYLKYCWEKNIYLRKYPLKDWEDAYYKGKVLFFSWKNKNFFRLNKDFKFYPLGTFFNEKILVLGYPHIPRIYVLKTGLKRYLKYPFYAEEKIEGYNVRLVKVDDEILAFTRRGYVCAFATDRWEDFLPELPRFFEENPDLVVCAEVAGPENPFVSEYPSYIKEDINFFVFDFMKKGEGEFLNVSKKLELFKKYRLNSPEIQGPFDPEKDYQKIKELLKRYHLEKREGVVFKPDYEGNRVKYVTPFSNLEDLRVVFPYLGEIDPYFVSLRLIRLALNLYEFEEFKEEVYSVLGKNLFEETLENFKTERLLQETFKVRFKKESNFHAMLAHFRIAKVSIEVKKTEWKNGYFCVEFSKIYPKATQFWKSKLEGWGEID</sequence>
<gene>
    <name evidence="3" type="ORF">ENT66_05170</name>
</gene>
<dbReference type="GO" id="GO:0016874">
    <property type="term" value="F:ligase activity"/>
    <property type="evidence" value="ECO:0007669"/>
    <property type="project" value="UniProtKB-KW"/>
</dbReference>
<dbReference type="EMBL" id="DSZN01000090">
    <property type="protein sequence ID" value="HGQ85722.1"/>
    <property type="molecule type" value="Genomic_DNA"/>
</dbReference>
<dbReference type="InterPro" id="IPR041596">
    <property type="entry name" value="Lig_Pab1020_C"/>
</dbReference>
<evidence type="ECO:0000259" key="1">
    <source>
        <dbReference type="Pfam" id="PF09414"/>
    </source>
</evidence>
<keyword evidence="3" id="KW-0436">Ligase</keyword>
<dbReference type="PRINTS" id="PR01048">
    <property type="entry name" value="Y414FAMILY"/>
</dbReference>
<protein>
    <submittedName>
        <fullName evidence="3">RNA ligase</fullName>
    </submittedName>
</protein>
<evidence type="ECO:0000259" key="2">
    <source>
        <dbReference type="Pfam" id="PF18330"/>
    </source>
</evidence>
<dbReference type="Gene3D" id="3.30.1490.70">
    <property type="match status" value="1"/>
</dbReference>
<dbReference type="Pfam" id="PF09414">
    <property type="entry name" value="RNA_ligase"/>
    <property type="match status" value="1"/>
</dbReference>
<dbReference type="Pfam" id="PF18330">
    <property type="entry name" value="Lig_C"/>
    <property type="match status" value="1"/>
</dbReference>
<feature type="domain" description="RNA ligase" evidence="1">
    <location>
        <begin position="94"/>
        <end position="251"/>
    </location>
</feature>
<dbReference type="AlphaFoldDB" id="A0A7C4NUC1"/>
<comment type="caution">
    <text evidence="3">The sequence shown here is derived from an EMBL/GenBank/DDBJ whole genome shotgun (WGS) entry which is preliminary data.</text>
</comment>
<dbReference type="InterPro" id="IPR021122">
    <property type="entry name" value="RNA_ligase_dom_REL/Rnl2"/>
</dbReference>
<organism evidence="3">
    <name type="scientific">Thermodesulfobacterium geofontis</name>
    <dbReference type="NCBI Taxonomy" id="1295609"/>
    <lineage>
        <taxon>Bacteria</taxon>
        <taxon>Pseudomonadati</taxon>
        <taxon>Thermodesulfobacteriota</taxon>
        <taxon>Thermodesulfobacteria</taxon>
        <taxon>Thermodesulfobacteriales</taxon>
        <taxon>Thermodesulfobacteriaceae</taxon>
        <taxon>Thermodesulfobacterium</taxon>
    </lineage>
</organism>
<evidence type="ECO:0000313" key="3">
    <source>
        <dbReference type="EMBL" id="HGQ85722.1"/>
    </source>
</evidence>
<reference evidence="3" key="1">
    <citation type="journal article" date="2020" name="mSystems">
        <title>Genome- and Community-Level Interaction Insights into Carbon Utilization and Element Cycling Functions of Hydrothermarchaeota in Hydrothermal Sediment.</title>
        <authorList>
            <person name="Zhou Z."/>
            <person name="Liu Y."/>
            <person name="Xu W."/>
            <person name="Pan J."/>
            <person name="Luo Z.H."/>
            <person name="Li M."/>
        </authorList>
    </citation>
    <scope>NUCLEOTIDE SEQUENCE [LARGE SCALE GENOMIC DNA]</scope>
    <source>
        <strain evidence="3">SpSt-6</strain>
    </source>
</reference>